<dbReference type="AlphaFoldDB" id="A0A381P3H1"/>
<dbReference type="Gene3D" id="3.30.70.100">
    <property type="match status" value="1"/>
</dbReference>
<dbReference type="Pfam" id="PF07110">
    <property type="entry name" value="EthD"/>
    <property type="match status" value="1"/>
</dbReference>
<dbReference type="SUPFAM" id="SSF54909">
    <property type="entry name" value="Dimeric alpha+beta barrel"/>
    <property type="match status" value="1"/>
</dbReference>
<accession>A0A381P3H1</accession>
<dbReference type="InterPro" id="IPR011008">
    <property type="entry name" value="Dimeric_a/b-barrel"/>
</dbReference>
<proteinExistence type="predicted"/>
<protein>
    <recommendedName>
        <fullName evidence="1">EthD domain-containing protein</fullName>
    </recommendedName>
</protein>
<sequence length="202" mass="22427">MHELVVLGNDFEAAVQIASNLEGVCYLSDPDEARSLPFRTMVRVVTDNLEQLAAAAEVGSYVVFSRVVRERPVSVQAGTPSPGVTAVFPLLHHPDLTHEQTDAHWRDVHAPLALRHHPGMWDYTQLSVVHTLDGPPIDGFALVAFESLTSMKEQFFGDDNDRQVIYADVASFADPESPRRVVATETIYGQRPPTARVTWPRE</sequence>
<dbReference type="EMBL" id="UINC01000777">
    <property type="protein sequence ID" value="SUZ60997.1"/>
    <property type="molecule type" value="Genomic_DNA"/>
</dbReference>
<reference evidence="2" key="1">
    <citation type="submission" date="2018-05" db="EMBL/GenBank/DDBJ databases">
        <authorList>
            <person name="Lanie J.A."/>
            <person name="Ng W.-L."/>
            <person name="Kazmierczak K.M."/>
            <person name="Andrzejewski T.M."/>
            <person name="Davidsen T.M."/>
            <person name="Wayne K.J."/>
            <person name="Tettelin H."/>
            <person name="Glass J.I."/>
            <person name="Rusch D."/>
            <person name="Podicherti R."/>
            <person name="Tsui H.-C.T."/>
            <person name="Winkler M.E."/>
        </authorList>
    </citation>
    <scope>NUCLEOTIDE SEQUENCE</scope>
</reference>
<gene>
    <name evidence="2" type="ORF">METZ01_LOCUS13851</name>
</gene>
<evidence type="ECO:0000313" key="2">
    <source>
        <dbReference type="EMBL" id="SUZ60997.1"/>
    </source>
</evidence>
<organism evidence="2">
    <name type="scientific">marine metagenome</name>
    <dbReference type="NCBI Taxonomy" id="408172"/>
    <lineage>
        <taxon>unclassified sequences</taxon>
        <taxon>metagenomes</taxon>
        <taxon>ecological metagenomes</taxon>
    </lineage>
</organism>
<dbReference type="InterPro" id="IPR009799">
    <property type="entry name" value="EthD_dom"/>
</dbReference>
<dbReference type="GO" id="GO:0016491">
    <property type="term" value="F:oxidoreductase activity"/>
    <property type="evidence" value="ECO:0007669"/>
    <property type="project" value="InterPro"/>
</dbReference>
<name>A0A381P3H1_9ZZZZ</name>
<dbReference type="NCBIfam" id="TIGR02118">
    <property type="entry name" value="EthD family reductase"/>
    <property type="match status" value="1"/>
</dbReference>
<evidence type="ECO:0000259" key="1">
    <source>
        <dbReference type="Pfam" id="PF07110"/>
    </source>
</evidence>
<feature type="domain" description="EthD" evidence="1">
    <location>
        <begin position="93"/>
        <end position="175"/>
    </location>
</feature>